<evidence type="ECO:0000313" key="9">
    <source>
        <dbReference type="EMBL" id="KAK2707593.1"/>
    </source>
</evidence>
<dbReference type="PANTHER" id="PTHR23503">
    <property type="entry name" value="SOLUTE CARRIER FAMILY 2"/>
    <property type="match status" value="1"/>
</dbReference>
<reference evidence="9" key="1">
    <citation type="submission" date="2023-07" db="EMBL/GenBank/DDBJ databases">
        <title>Chromosome-level genome assembly of Artemia franciscana.</title>
        <authorList>
            <person name="Jo E."/>
        </authorList>
    </citation>
    <scope>NUCLEOTIDE SEQUENCE</scope>
    <source>
        <tissue evidence="9">Whole body</tissue>
    </source>
</reference>
<feature type="domain" description="Major facilitator superfamily (MFS) profile" evidence="8">
    <location>
        <begin position="7"/>
        <end position="446"/>
    </location>
</feature>
<feature type="transmembrane region" description="Helical" evidence="7">
    <location>
        <begin position="114"/>
        <end position="136"/>
    </location>
</feature>
<dbReference type="GO" id="GO:0016020">
    <property type="term" value="C:membrane"/>
    <property type="evidence" value="ECO:0007669"/>
    <property type="project" value="UniProtKB-SubCell"/>
</dbReference>
<dbReference type="PROSITE" id="PS50850">
    <property type="entry name" value="MFS"/>
    <property type="match status" value="1"/>
</dbReference>
<keyword evidence="5 7" id="KW-0472">Membrane</keyword>
<feature type="transmembrane region" description="Helical" evidence="7">
    <location>
        <begin position="299"/>
        <end position="320"/>
    </location>
</feature>
<keyword evidence="10" id="KW-1185">Reference proteome</keyword>
<evidence type="ECO:0000313" key="10">
    <source>
        <dbReference type="Proteomes" id="UP001187531"/>
    </source>
</evidence>
<dbReference type="InterPro" id="IPR036259">
    <property type="entry name" value="MFS_trans_sf"/>
</dbReference>
<evidence type="ECO:0000256" key="7">
    <source>
        <dbReference type="SAM" id="Phobius"/>
    </source>
</evidence>
<feature type="transmembrane region" description="Helical" evidence="7">
    <location>
        <begin position="178"/>
        <end position="199"/>
    </location>
</feature>
<gene>
    <name evidence="9" type="ORF">QYM36_015334</name>
</gene>
<dbReference type="SUPFAM" id="SSF103473">
    <property type="entry name" value="MFS general substrate transporter"/>
    <property type="match status" value="1"/>
</dbReference>
<accession>A0AA88KUJ9</accession>
<evidence type="ECO:0000256" key="6">
    <source>
        <dbReference type="RuleBase" id="RU003346"/>
    </source>
</evidence>
<dbReference type="PROSITE" id="PS00217">
    <property type="entry name" value="SUGAR_TRANSPORT_2"/>
    <property type="match status" value="1"/>
</dbReference>
<organism evidence="9 10">
    <name type="scientific">Artemia franciscana</name>
    <name type="common">Brine shrimp</name>
    <name type="synonym">Artemia sanfranciscana</name>
    <dbReference type="NCBI Taxonomy" id="6661"/>
    <lineage>
        <taxon>Eukaryota</taxon>
        <taxon>Metazoa</taxon>
        <taxon>Ecdysozoa</taxon>
        <taxon>Arthropoda</taxon>
        <taxon>Crustacea</taxon>
        <taxon>Branchiopoda</taxon>
        <taxon>Anostraca</taxon>
        <taxon>Artemiidae</taxon>
        <taxon>Artemia</taxon>
    </lineage>
</organism>
<comment type="caution">
    <text evidence="9">The sequence shown here is derived from an EMBL/GenBank/DDBJ whole genome shotgun (WGS) entry which is preliminary data.</text>
</comment>
<feature type="transmembrane region" description="Helical" evidence="7">
    <location>
        <begin position="265"/>
        <end position="287"/>
    </location>
</feature>
<dbReference type="NCBIfam" id="TIGR00879">
    <property type="entry name" value="SP"/>
    <property type="match status" value="1"/>
</dbReference>
<keyword evidence="4 7" id="KW-1133">Transmembrane helix</keyword>
<dbReference type="InterPro" id="IPR020846">
    <property type="entry name" value="MFS_dom"/>
</dbReference>
<feature type="transmembrane region" description="Helical" evidence="7">
    <location>
        <begin position="356"/>
        <end position="380"/>
    </location>
</feature>
<feature type="transmembrane region" description="Helical" evidence="7">
    <location>
        <begin position="55"/>
        <end position="74"/>
    </location>
</feature>
<comment type="similarity">
    <text evidence="6">Belongs to the major facilitator superfamily. Sugar transporter (TC 2.A.1.1) family.</text>
</comment>
<dbReference type="InterPro" id="IPR045263">
    <property type="entry name" value="GLUT"/>
</dbReference>
<comment type="subcellular location">
    <subcellularLocation>
        <location evidence="1">Membrane</location>
        <topology evidence="1">Multi-pass membrane protein</topology>
    </subcellularLocation>
</comment>
<dbReference type="Proteomes" id="UP001187531">
    <property type="component" value="Unassembled WGS sequence"/>
</dbReference>
<keyword evidence="2 6" id="KW-0813">Transport</keyword>
<feature type="transmembrane region" description="Helical" evidence="7">
    <location>
        <begin position="148"/>
        <end position="166"/>
    </location>
</feature>
<feature type="transmembrane region" description="Helical" evidence="7">
    <location>
        <begin position="392"/>
        <end position="412"/>
    </location>
</feature>
<evidence type="ECO:0000256" key="1">
    <source>
        <dbReference type="ARBA" id="ARBA00004141"/>
    </source>
</evidence>
<evidence type="ECO:0000256" key="5">
    <source>
        <dbReference type="ARBA" id="ARBA00023136"/>
    </source>
</evidence>
<keyword evidence="3 7" id="KW-0812">Transmembrane</keyword>
<dbReference type="InterPro" id="IPR005829">
    <property type="entry name" value="Sugar_transporter_CS"/>
</dbReference>
<proteinExistence type="inferred from homology"/>
<sequence>MGKGLSLQDAAICSAYQMGFNIGVINAPVEAIKQWIKDSYSARYEESPSESKVDLFLALIATALPVGGLVGGFLNKPIAEKLGRKMGLLINMIFVLVGVSLEVCGFYIQSWELLIIGRIIAGINSGIGLGLGLMYLQEISPEEIKGAVSTIFQLTLTFSIMVAQVLGLNSVLGSQQLWVYLFLCKIPPVLIQVVGMFFIPESPKYLLVEKNLERKSRDALEWLRQTDKVDFEIEELKIELEKQKTIAKVKLLEYIYGDPVFRQQFWLGFLLLFAQQFSGINAVFSYSTAMFAKGEFDPQVLTIVLGCINFLVTFVSCFLIEKYGRKPLLLFGNFVMIGSLIALTICALFTSPVVSWIAFTAACIYILGFAIGPGAIPMILVCEMASQSAKPLAVAFGVFWNWFFNIIVVLTFPNLKQLLQSYVFLIYVASLIVSQILTWMYIPETKGKTEDEIQDIFHSRTG</sequence>
<dbReference type="InterPro" id="IPR005828">
    <property type="entry name" value="MFS_sugar_transport-like"/>
</dbReference>
<feature type="transmembrane region" description="Helical" evidence="7">
    <location>
        <begin position="327"/>
        <end position="350"/>
    </location>
</feature>
<evidence type="ECO:0000256" key="3">
    <source>
        <dbReference type="ARBA" id="ARBA00022692"/>
    </source>
</evidence>
<dbReference type="Gene3D" id="1.20.1250.20">
    <property type="entry name" value="MFS general substrate transporter like domains"/>
    <property type="match status" value="1"/>
</dbReference>
<dbReference type="InterPro" id="IPR003663">
    <property type="entry name" value="Sugar/inositol_transpt"/>
</dbReference>
<evidence type="ECO:0000256" key="2">
    <source>
        <dbReference type="ARBA" id="ARBA00022448"/>
    </source>
</evidence>
<name>A0AA88KUJ9_ARTSF</name>
<dbReference type="PRINTS" id="PR00171">
    <property type="entry name" value="SUGRTRNSPORT"/>
</dbReference>
<feature type="transmembrane region" description="Helical" evidence="7">
    <location>
        <begin position="86"/>
        <end position="108"/>
    </location>
</feature>
<feature type="transmembrane region" description="Helical" evidence="7">
    <location>
        <begin position="424"/>
        <end position="442"/>
    </location>
</feature>
<evidence type="ECO:0000256" key="4">
    <source>
        <dbReference type="ARBA" id="ARBA00022989"/>
    </source>
</evidence>
<protein>
    <recommendedName>
        <fullName evidence="8">Major facilitator superfamily (MFS) profile domain-containing protein</fullName>
    </recommendedName>
</protein>
<dbReference type="PANTHER" id="PTHR23503:SF8">
    <property type="entry name" value="FACILITATED GLUCOSE TRANSPORTER PROTEIN 1"/>
    <property type="match status" value="1"/>
</dbReference>
<dbReference type="EMBL" id="JAVRJZ010000019">
    <property type="protein sequence ID" value="KAK2707593.1"/>
    <property type="molecule type" value="Genomic_DNA"/>
</dbReference>
<evidence type="ECO:0000259" key="8">
    <source>
        <dbReference type="PROSITE" id="PS50850"/>
    </source>
</evidence>
<dbReference type="AlphaFoldDB" id="A0AA88KUJ9"/>
<dbReference type="Pfam" id="PF00083">
    <property type="entry name" value="Sugar_tr"/>
    <property type="match status" value="1"/>
</dbReference>
<dbReference type="GO" id="GO:0015149">
    <property type="term" value="F:hexose transmembrane transporter activity"/>
    <property type="evidence" value="ECO:0007669"/>
    <property type="project" value="TreeGrafter"/>
</dbReference>